<proteinExistence type="inferred from homology"/>
<accession>A0A097AUB7</accession>
<evidence type="ECO:0000256" key="4">
    <source>
        <dbReference type="ARBA" id="ARBA00022475"/>
    </source>
</evidence>
<organism evidence="10 11">
    <name type="scientific">Thermoanaerobacter kivui</name>
    <name type="common">Acetogenium kivui</name>
    <dbReference type="NCBI Taxonomy" id="2325"/>
    <lineage>
        <taxon>Bacteria</taxon>
        <taxon>Bacillati</taxon>
        <taxon>Bacillota</taxon>
        <taxon>Clostridia</taxon>
        <taxon>Thermoanaerobacterales</taxon>
        <taxon>Thermoanaerobacteraceae</taxon>
        <taxon>Thermoanaerobacter</taxon>
    </lineage>
</organism>
<keyword evidence="4" id="KW-1003">Cell membrane</keyword>
<evidence type="ECO:0000313" key="11">
    <source>
        <dbReference type="Proteomes" id="UP000029669"/>
    </source>
</evidence>
<keyword evidence="11" id="KW-1185">Reference proteome</keyword>
<evidence type="ECO:0000256" key="3">
    <source>
        <dbReference type="ARBA" id="ARBA00022448"/>
    </source>
</evidence>
<dbReference type="InterPro" id="IPR047817">
    <property type="entry name" value="ABC2_TM_bact-type"/>
</dbReference>
<dbReference type="InterPro" id="IPR051449">
    <property type="entry name" value="ABC-2_transporter_component"/>
</dbReference>
<comment type="similarity">
    <text evidence="2">Belongs to the ABC-2 integral membrane protein family.</text>
</comment>
<reference evidence="11" key="1">
    <citation type="journal article" date="2015" name="Genome Announc.">
        <title>Whole-Genome Sequences of 80 Environmental and Clinical Isolates of Burkholderia pseudomallei.</title>
        <authorList>
            <person name="Johnson S.L."/>
            <person name="Baker A.L."/>
            <person name="Chain P.S."/>
            <person name="Currie B.J."/>
            <person name="Daligault H.E."/>
            <person name="Davenport K.W."/>
            <person name="Davis C.B."/>
            <person name="Inglis T.J."/>
            <person name="Kaestli M."/>
            <person name="Koren S."/>
            <person name="Mayo M."/>
            <person name="Merritt A.J."/>
            <person name="Price E.P."/>
            <person name="Sarovich D.S."/>
            <person name="Warner J."/>
            <person name="Rosovitz M.J."/>
        </authorList>
    </citation>
    <scope>NUCLEOTIDE SEQUENCE [LARGE SCALE GENOMIC DNA]</scope>
    <source>
        <strain evidence="11">DSM 2030</strain>
    </source>
</reference>
<keyword evidence="6 8" id="KW-1133">Transmembrane helix</keyword>
<comment type="subcellular location">
    <subcellularLocation>
        <location evidence="1">Cell membrane</location>
        <topology evidence="1">Multi-pass membrane protein</topology>
    </subcellularLocation>
</comment>
<feature type="transmembrane region" description="Helical" evidence="8">
    <location>
        <begin position="185"/>
        <end position="205"/>
    </location>
</feature>
<feature type="transmembrane region" description="Helical" evidence="8">
    <location>
        <begin position="263"/>
        <end position="284"/>
    </location>
</feature>
<dbReference type="InterPro" id="IPR013525">
    <property type="entry name" value="ABC2_TM"/>
</dbReference>
<dbReference type="STRING" id="2325.TKV_c22730"/>
<evidence type="ECO:0000256" key="7">
    <source>
        <dbReference type="ARBA" id="ARBA00023136"/>
    </source>
</evidence>
<evidence type="ECO:0000256" key="6">
    <source>
        <dbReference type="ARBA" id="ARBA00022989"/>
    </source>
</evidence>
<dbReference type="PROSITE" id="PS51012">
    <property type="entry name" value="ABC_TM2"/>
    <property type="match status" value="1"/>
</dbReference>
<gene>
    <name evidence="10" type="ORF">TKV_c22730</name>
</gene>
<dbReference type="RefSeq" id="WP_019908105.1">
    <property type="nucleotide sequence ID" value="NZ_CP009170.1"/>
</dbReference>
<keyword evidence="5 8" id="KW-0812">Transmembrane</keyword>
<feature type="transmembrane region" description="Helical" evidence="8">
    <location>
        <begin position="347"/>
        <end position="367"/>
    </location>
</feature>
<dbReference type="Gene3D" id="3.40.1710.10">
    <property type="entry name" value="abc type-2 transporter like domain"/>
    <property type="match status" value="1"/>
</dbReference>
<evidence type="ECO:0000256" key="5">
    <source>
        <dbReference type="ARBA" id="ARBA00022692"/>
    </source>
</evidence>
<evidence type="ECO:0000256" key="1">
    <source>
        <dbReference type="ARBA" id="ARBA00004651"/>
    </source>
</evidence>
<evidence type="ECO:0000256" key="2">
    <source>
        <dbReference type="ARBA" id="ARBA00007783"/>
    </source>
</evidence>
<dbReference type="eggNOG" id="COG1511">
    <property type="taxonomic scope" value="Bacteria"/>
</dbReference>
<feature type="transmembrane region" description="Helical" evidence="8">
    <location>
        <begin position="21"/>
        <end position="40"/>
    </location>
</feature>
<keyword evidence="7 8" id="KW-0472">Membrane</keyword>
<dbReference type="HOGENOM" id="CLU_039483_0_2_9"/>
<dbReference type="GO" id="GO:0140359">
    <property type="term" value="F:ABC-type transporter activity"/>
    <property type="evidence" value="ECO:0007669"/>
    <property type="project" value="InterPro"/>
</dbReference>
<dbReference type="Proteomes" id="UP000029669">
    <property type="component" value="Chromosome"/>
</dbReference>
<evidence type="ECO:0000256" key="8">
    <source>
        <dbReference type="SAM" id="Phobius"/>
    </source>
</evidence>
<dbReference type="OrthoDB" id="266913at2"/>
<name>A0A097AUB7_THEKI</name>
<feature type="transmembrane region" description="Helical" evidence="8">
    <location>
        <begin position="296"/>
        <end position="315"/>
    </location>
</feature>
<protein>
    <submittedName>
        <fullName evidence="10">ABC-2 type transporter</fullName>
    </submittedName>
</protein>
<dbReference type="GO" id="GO:0005886">
    <property type="term" value="C:plasma membrane"/>
    <property type="evidence" value="ECO:0007669"/>
    <property type="project" value="UniProtKB-SubCell"/>
</dbReference>
<evidence type="ECO:0000259" key="9">
    <source>
        <dbReference type="PROSITE" id="PS51012"/>
    </source>
</evidence>
<dbReference type="Pfam" id="PF12698">
    <property type="entry name" value="ABC2_membrane_3"/>
    <property type="match status" value="1"/>
</dbReference>
<dbReference type="PANTHER" id="PTHR30294:SF45">
    <property type="entry name" value="LINEARMYCIN RESISTANCE PERMEASE PROTEIN LNRN"/>
    <property type="match status" value="1"/>
</dbReference>
<keyword evidence="3" id="KW-0813">Transport</keyword>
<dbReference type="AlphaFoldDB" id="A0A097AUB7"/>
<dbReference type="eggNOG" id="COG0842">
    <property type="taxonomic scope" value="Bacteria"/>
</dbReference>
<feature type="transmembrane region" description="Helical" evidence="8">
    <location>
        <begin position="226"/>
        <end position="251"/>
    </location>
</feature>
<evidence type="ECO:0000313" key="10">
    <source>
        <dbReference type="EMBL" id="AIS53401.1"/>
    </source>
</evidence>
<dbReference type="KEGG" id="tki:TKV_c22730"/>
<sequence length="379" mass="43091">MRELFLVMKNTVKLFFRRKGNIILLISGIIIPLFFLLFTYGGSGQLRIGVVNRDKSQISTDLINSLEKTDKFKVVFLKENEINDKVSKGEVDSAIVIPQRFEEEILKGNPKDVEIVSIKGEETSLFLKSYLDRKINVLYNLSKASEGNKENFYKMYDLYKNSPFSLKTYIVEDIGKMAVATTRSLGFFIMFLMFSTFNISNFVLVEKRDKTFYRIFASPLKPRTYLVSNFFVNLILTVFQIAFILALITFILNLGFTKATFDVFLVLVSFGITSIGLSSMIVAFSPSTSYSNTLSTLIITPTCMLGGAFWPLYLMPKSFQKLSDFIPQKWAIDAIEKIQMGGSLSDVYMNIIILLAFALTFILLGIYKIKTSEKMGDFI</sequence>
<dbReference type="EMBL" id="CP009170">
    <property type="protein sequence ID" value="AIS53401.1"/>
    <property type="molecule type" value="Genomic_DNA"/>
</dbReference>
<feature type="domain" description="ABC transmembrane type-2" evidence="9">
    <location>
        <begin position="146"/>
        <end position="372"/>
    </location>
</feature>
<dbReference type="PANTHER" id="PTHR30294">
    <property type="entry name" value="MEMBRANE COMPONENT OF ABC TRANSPORTER YHHJ-RELATED"/>
    <property type="match status" value="1"/>
</dbReference>